<dbReference type="GO" id="GO:0005737">
    <property type="term" value="C:cytoplasm"/>
    <property type="evidence" value="ECO:0007669"/>
    <property type="project" value="UniProtKB-SubCell"/>
</dbReference>
<dbReference type="PRINTS" id="PR00040">
    <property type="entry name" value="HTHMERR"/>
</dbReference>
<evidence type="ECO:0000256" key="3">
    <source>
        <dbReference type="ARBA" id="ARBA00023015"/>
    </source>
</evidence>
<dbReference type="AlphaFoldDB" id="A0A376AEV4"/>
<name>A0A376AEV4_9HYPH</name>
<organism evidence="8 9">
    <name type="scientific">Ciceribacter selenitireducens ATCC BAA-1503</name>
    <dbReference type="NCBI Taxonomy" id="1336235"/>
    <lineage>
        <taxon>Bacteria</taxon>
        <taxon>Pseudomonadati</taxon>
        <taxon>Pseudomonadota</taxon>
        <taxon>Alphaproteobacteria</taxon>
        <taxon>Hyphomicrobiales</taxon>
        <taxon>Rhizobiaceae</taxon>
        <taxon>Ciceribacter</taxon>
    </lineage>
</organism>
<evidence type="ECO:0000259" key="7">
    <source>
        <dbReference type="PROSITE" id="PS50937"/>
    </source>
</evidence>
<protein>
    <recommendedName>
        <fullName evidence="7">HTH merR-type domain-containing protein</fullName>
    </recommendedName>
</protein>
<evidence type="ECO:0000256" key="4">
    <source>
        <dbReference type="ARBA" id="ARBA00023125"/>
    </source>
</evidence>
<dbReference type="GO" id="GO:0045893">
    <property type="term" value="P:positive regulation of DNA-templated transcription"/>
    <property type="evidence" value="ECO:0007669"/>
    <property type="project" value="InterPro"/>
</dbReference>
<dbReference type="Pfam" id="PF09278">
    <property type="entry name" value="MerR-DNA-bind"/>
    <property type="match status" value="1"/>
</dbReference>
<dbReference type="EMBL" id="UEYP01000024">
    <property type="protein sequence ID" value="SSC66180.1"/>
    <property type="molecule type" value="Genomic_DNA"/>
</dbReference>
<reference evidence="9" key="1">
    <citation type="submission" date="2018-07" db="EMBL/GenBank/DDBJ databases">
        <authorList>
            <person name="Peiro R."/>
            <person name="Begona"/>
            <person name="Cbmso G."/>
            <person name="Lopez M."/>
            <person name="Gonzalez S."/>
        </authorList>
    </citation>
    <scope>NUCLEOTIDE SEQUENCE [LARGE SCALE GENOMIC DNA]</scope>
</reference>
<sequence>MRIDGMNIGEAAEASGVSAKMIRYYEEIGLVRPAHRTPSNYRVYGEDEVHRLRFVRRARSLGFSLEETEQLLKLWADKDRTSAEVKRLALDHVGELEEKIAGMQAMVATLKQLADCCHGDDRPNCPILADLSGGKTAREPQPSPRRSVARLAGRA</sequence>
<evidence type="ECO:0000256" key="1">
    <source>
        <dbReference type="ARBA" id="ARBA00004496"/>
    </source>
</evidence>
<dbReference type="Proteomes" id="UP000254764">
    <property type="component" value="Unassembled WGS sequence"/>
</dbReference>
<feature type="region of interest" description="Disordered" evidence="6">
    <location>
        <begin position="132"/>
        <end position="155"/>
    </location>
</feature>
<dbReference type="InterPro" id="IPR009061">
    <property type="entry name" value="DNA-bd_dom_put_sf"/>
</dbReference>
<keyword evidence="9" id="KW-1185">Reference proteome</keyword>
<dbReference type="PROSITE" id="PS50937">
    <property type="entry name" value="HTH_MERR_2"/>
    <property type="match status" value="1"/>
</dbReference>
<dbReference type="SMART" id="SM00422">
    <property type="entry name" value="HTH_MERR"/>
    <property type="match status" value="1"/>
</dbReference>
<evidence type="ECO:0000313" key="9">
    <source>
        <dbReference type="Proteomes" id="UP000254764"/>
    </source>
</evidence>
<evidence type="ECO:0000313" key="8">
    <source>
        <dbReference type="EMBL" id="SSC66180.1"/>
    </source>
</evidence>
<dbReference type="Gene3D" id="1.10.1660.10">
    <property type="match status" value="1"/>
</dbReference>
<dbReference type="InterPro" id="IPR011789">
    <property type="entry name" value="CueR"/>
</dbReference>
<dbReference type="InterPro" id="IPR000551">
    <property type="entry name" value="MerR-type_HTH_dom"/>
</dbReference>
<dbReference type="PANTHER" id="PTHR30204">
    <property type="entry name" value="REDOX-CYCLING DRUG-SENSING TRANSCRIPTIONAL ACTIVATOR SOXR"/>
    <property type="match status" value="1"/>
</dbReference>
<proteinExistence type="predicted"/>
<gene>
    <name evidence="8" type="ORF">RHIZ70_1888</name>
</gene>
<dbReference type="PROSITE" id="PS00552">
    <property type="entry name" value="HTH_MERR_1"/>
    <property type="match status" value="1"/>
</dbReference>
<dbReference type="PANTHER" id="PTHR30204:SF94">
    <property type="entry name" value="HEAVY METAL-DEPENDENT TRANSCRIPTIONAL REGULATOR HI_0293-RELATED"/>
    <property type="match status" value="1"/>
</dbReference>
<dbReference type="CDD" id="cd01108">
    <property type="entry name" value="HTH_CueR"/>
    <property type="match status" value="1"/>
</dbReference>
<dbReference type="InterPro" id="IPR015358">
    <property type="entry name" value="Tscrpt_reg_MerR_DNA-bd"/>
</dbReference>
<keyword evidence="4" id="KW-0238">DNA-binding</keyword>
<comment type="subcellular location">
    <subcellularLocation>
        <location evidence="1">Cytoplasm</location>
    </subcellularLocation>
</comment>
<evidence type="ECO:0000256" key="5">
    <source>
        <dbReference type="ARBA" id="ARBA00023163"/>
    </source>
</evidence>
<dbReference type="NCBIfam" id="TIGR02044">
    <property type="entry name" value="CueR"/>
    <property type="match status" value="1"/>
</dbReference>
<evidence type="ECO:0000256" key="6">
    <source>
        <dbReference type="SAM" id="MobiDB-lite"/>
    </source>
</evidence>
<keyword evidence="2" id="KW-0963">Cytoplasm</keyword>
<dbReference type="SUPFAM" id="SSF46955">
    <property type="entry name" value="Putative DNA-binding domain"/>
    <property type="match status" value="1"/>
</dbReference>
<feature type="domain" description="HTH merR-type" evidence="7">
    <location>
        <begin position="5"/>
        <end position="74"/>
    </location>
</feature>
<accession>A0A376AEV4</accession>
<dbReference type="GO" id="GO:0003677">
    <property type="term" value="F:DNA binding"/>
    <property type="evidence" value="ECO:0007669"/>
    <property type="project" value="UniProtKB-KW"/>
</dbReference>
<dbReference type="InterPro" id="IPR047057">
    <property type="entry name" value="MerR_fam"/>
</dbReference>
<dbReference type="STRING" id="1336235.GCA_000518785_04675"/>
<dbReference type="Pfam" id="PF00376">
    <property type="entry name" value="MerR"/>
    <property type="match status" value="1"/>
</dbReference>
<evidence type="ECO:0000256" key="2">
    <source>
        <dbReference type="ARBA" id="ARBA00022490"/>
    </source>
</evidence>
<keyword evidence="3" id="KW-0805">Transcription regulation</keyword>
<keyword evidence="5" id="KW-0804">Transcription</keyword>
<dbReference type="GO" id="GO:0005507">
    <property type="term" value="F:copper ion binding"/>
    <property type="evidence" value="ECO:0007669"/>
    <property type="project" value="InterPro"/>
</dbReference>
<dbReference type="GO" id="GO:0003700">
    <property type="term" value="F:DNA-binding transcription factor activity"/>
    <property type="evidence" value="ECO:0007669"/>
    <property type="project" value="InterPro"/>
</dbReference>